<keyword evidence="3" id="KW-0862">Zinc</keyword>
<dbReference type="GO" id="GO:0006511">
    <property type="term" value="P:ubiquitin-dependent protein catabolic process"/>
    <property type="evidence" value="ECO:0007669"/>
    <property type="project" value="TreeGrafter"/>
</dbReference>
<feature type="compositionally biased region" description="Polar residues" evidence="5">
    <location>
        <begin position="280"/>
        <end position="292"/>
    </location>
</feature>
<evidence type="ECO:0000256" key="5">
    <source>
        <dbReference type="SAM" id="MobiDB-lite"/>
    </source>
</evidence>
<feature type="compositionally biased region" description="Polar residues" evidence="5">
    <location>
        <begin position="338"/>
        <end position="348"/>
    </location>
</feature>
<evidence type="ECO:0000256" key="3">
    <source>
        <dbReference type="ARBA" id="ARBA00022833"/>
    </source>
</evidence>
<feature type="compositionally biased region" description="Polar residues" evidence="5">
    <location>
        <begin position="696"/>
        <end position="706"/>
    </location>
</feature>
<feature type="region of interest" description="Disordered" evidence="5">
    <location>
        <begin position="506"/>
        <end position="528"/>
    </location>
</feature>
<accession>A0A2N9FYM1</accession>
<feature type="compositionally biased region" description="Basic residues" evidence="5">
    <location>
        <begin position="510"/>
        <end position="519"/>
    </location>
</feature>
<dbReference type="CDD" id="cd16454">
    <property type="entry name" value="RING-H2_PA-TM-RING"/>
    <property type="match status" value="1"/>
</dbReference>
<dbReference type="InterPro" id="IPR001841">
    <property type="entry name" value="Znf_RING"/>
</dbReference>
<sequence>MGASSSSWESSYLNSTSGLLSLLDLNLNQDQNMDEMDIDQVVDVPDTPDRLASRHVSGKECVGIESNSSSTGYLRNPDFVGEKCMNGLRGGGRLGNDNIQNRRLVIRSRKNLSEDQPKACNNPIIISPPQNSYASQNTHLFRKPAIDNSFSHRTRHSIGTENKDKGKGICTKFPPKSSGCQEDSAFLYLTEQHGHTQKPKTGFPCDALEDLQAEEERKEHISIVGGFSSYCIPDSLKASNNAYKGKEKLEDNTFKGPGLALARGKGADMSTDSQHKNEKQMSTPVHSLTTPRVSGHKRLVRNGCISPHNIATREKQLAEQQSTSSNVDLVSKTPPYLINNNDRVSGDNNGDRVKGKGAIIHPAANKPNIIHITGSSSSIDTISAYRSKVEVWGSRPIGPVIDNGEADRSKNASRDAYVFSEGLGGWRSTRIRSRKTDNPLSDAAGCLSGRNGVGSFVSQQHENRAERSGINRRAQCDVAKDQDAAPTASEIVSEVDQIAGPHYAANTLSRRQKKHKLTSRNRGECSTSVTDDSDIVILGSSGESSNSRSARFRTRQHWGSLNPVIEVDELSPEMRQNLSHDLERMNNDDSDTRARQLEADEMLARELQEQLYNEVPVVGVPEIGENVAWELHQEWDVFRDASGGSHSESHPRGSSVTHSNRQPRSRSSHNPSIRRATQARAPTSSRIASLMGTQARVPTSSRITQLRNRISRRPPSESSNRRNLRFPSYMDLDMRLDILEALEAAVGDLGDMRRANHIFEVQRDFNENDYEMLLALDDNNHHHAGASVNQINFLPQSTVQTEASDEVCAICLENPTIGETIRHLPCLHKFHKDCIDPWLSRRASCPVCKSSIT</sequence>
<evidence type="ECO:0000256" key="4">
    <source>
        <dbReference type="PROSITE-ProRule" id="PRU00175"/>
    </source>
</evidence>
<evidence type="ECO:0000259" key="6">
    <source>
        <dbReference type="PROSITE" id="PS50089"/>
    </source>
</evidence>
<dbReference type="PANTHER" id="PTHR45931:SF25">
    <property type="entry name" value="E3 UBIQUITIN-PROTEIN LIGASE RLIM-LIKE ISOFORM X1"/>
    <property type="match status" value="1"/>
</dbReference>
<dbReference type="SUPFAM" id="SSF57850">
    <property type="entry name" value="RING/U-box"/>
    <property type="match status" value="1"/>
</dbReference>
<dbReference type="Pfam" id="PF13639">
    <property type="entry name" value="zf-RING_2"/>
    <property type="match status" value="1"/>
</dbReference>
<keyword evidence="2 4" id="KW-0863">Zinc-finger</keyword>
<dbReference type="InterPro" id="IPR013083">
    <property type="entry name" value="Znf_RING/FYVE/PHD"/>
</dbReference>
<evidence type="ECO:0000313" key="7">
    <source>
        <dbReference type="EMBL" id="SPC91894.1"/>
    </source>
</evidence>
<dbReference type="GO" id="GO:0008270">
    <property type="term" value="F:zinc ion binding"/>
    <property type="evidence" value="ECO:0007669"/>
    <property type="project" value="UniProtKB-KW"/>
</dbReference>
<dbReference type="PANTHER" id="PTHR45931">
    <property type="entry name" value="SI:CH211-59O9.10"/>
    <property type="match status" value="1"/>
</dbReference>
<organism evidence="7">
    <name type="scientific">Fagus sylvatica</name>
    <name type="common">Beechnut</name>
    <dbReference type="NCBI Taxonomy" id="28930"/>
    <lineage>
        <taxon>Eukaryota</taxon>
        <taxon>Viridiplantae</taxon>
        <taxon>Streptophyta</taxon>
        <taxon>Embryophyta</taxon>
        <taxon>Tracheophyta</taxon>
        <taxon>Spermatophyta</taxon>
        <taxon>Magnoliopsida</taxon>
        <taxon>eudicotyledons</taxon>
        <taxon>Gunneridae</taxon>
        <taxon>Pentapetalae</taxon>
        <taxon>rosids</taxon>
        <taxon>fabids</taxon>
        <taxon>Fagales</taxon>
        <taxon>Fagaceae</taxon>
        <taxon>Fagus</taxon>
    </lineage>
</organism>
<dbReference type="SMART" id="SM00184">
    <property type="entry name" value="RING"/>
    <property type="match status" value="1"/>
</dbReference>
<dbReference type="AlphaFoldDB" id="A0A2N9FYM1"/>
<evidence type="ECO:0000256" key="1">
    <source>
        <dbReference type="ARBA" id="ARBA00022723"/>
    </source>
</evidence>
<feature type="compositionally biased region" description="Polar residues" evidence="5">
    <location>
        <begin position="318"/>
        <end position="328"/>
    </location>
</feature>
<feature type="region of interest" description="Disordered" evidence="5">
    <location>
        <begin position="318"/>
        <end position="350"/>
    </location>
</feature>
<protein>
    <recommendedName>
        <fullName evidence="6">RING-type domain-containing protein</fullName>
    </recommendedName>
</protein>
<reference evidence="7" key="1">
    <citation type="submission" date="2018-02" db="EMBL/GenBank/DDBJ databases">
        <authorList>
            <person name="Cohen D.B."/>
            <person name="Kent A.D."/>
        </authorList>
    </citation>
    <scope>NUCLEOTIDE SEQUENCE</scope>
</reference>
<proteinExistence type="predicted"/>
<feature type="region of interest" description="Disordered" evidence="5">
    <location>
        <begin position="262"/>
        <end position="293"/>
    </location>
</feature>
<feature type="region of interest" description="Disordered" evidence="5">
    <location>
        <begin position="640"/>
        <end position="723"/>
    </location>
</feature>
<dbReference type="GO" id="GO:0061630">
    <property type="term" value="F:ubiquitin protein ligase activity"/>
    <property type="evidence" value="ECO:0007669"/>
    <property type="project" value="TreeGrafter"/>
</dbReference>
<dbReference type="GO" id="GO:0005634">
    <property type="term" value="C:nucleus"/>
    <property type="evidence" value="ECO:0007669"/>
    <property type="project" value="TreeGrafter"/>
</dbReference>
<feature type="domain" description="RING-type" evidence="6">
    <location>
        <begin position="808"/>
        <end position="849"/>
    </location>
</feature>
<dbReference type="PROSITE" id="PS50089">
    <property type="entry name" value="ZF_RING_2"/>
    <property type="match status" value="1"/>
</dbReference>
<keyword evidence="1" id="KW-0479">Metal-binding</keyword>
<evidence type="ECO:0000256" key="2">
    <source>
        <dbReference type="ARBA" id="ARBA00022771"/>
    </source>
</evidence>
<dbReference type="InterPro" id="IPR051834">
    <property type="entry name" value="RING_finger_E3_ligase"/>
</dbReference>
<dbReference type="EMBL" id="OIVN01001262">
    <property type="protein sequence ID" value="SPC91894.1"/>
    <property type="molecule type" value="Genomic_DNA"/>
</dbReference>
<dbReference type="FunFam" id="3.30.40.10:FF:000594">
    <property type="entry name" value="RING/U-box superfamily protein"/>
    <property type="match status" value="1"/>
</dbReference>
<name>A0A2N9FYM1_FAGSY</name>
<gene>
    <name evidence="7" type="ORF">FSB_LOCUS19776</name>
</gene>
<dbReference type="Gene3D" id="3.30.40.10">
    <property type="entry name" value="Zinc/RING finger domain, C3HC4 (zinc finger)"/>
    <property type="match status" value="1"/>
</dbReference>